<evidence type="ECO:0000256" key="3">
    <source>
        <dbReference type="ARBA" id="ARBA00023163"/>
    </source>
</evidence>
<dbReference type="PANTHER" id="PTHR47504">
    <property type="entry name" value="RIGHT ORIGIN-BINDING PROTEIN"/>
    <property type="match status" value="1"/>
</dbReference>
<organism evidence="5 6">
    <name type="scientific">Defluviitalea saccharophila</name>
    <dbReference type="NCBI Taxonomy" id="879970"/>
    <lineage>
        <taxon>Bacteria</taxon>
        <taxon>Bacillati</taxon>
        <taxon>Bacillota</taxon>
        <taxon>Clostridia</taxon>
        <taxon>Lachnospirales</taxon>
        <taxon>Defluviitaleaceae</taxon>
        <taxon>Defluviitalea</taxon>
    </lineage>
</organism>
<dbReference type="InterPro" id="IPR010499">
    <property type="entry name" value="AraC_E-bd"/>
</dbReference>
<accession>A0ABZ2Y5Q6</accession>
<evidence type="ECO:0000259" key="4">
    <source>
        <dbReference type="PROSITE" id="PS01124"/>
    </source>
</evidence>
<protein>
    <submittedName>
        <fullName evidence="5">AraC family transcriptional regulator</fullName>
    </submittedName>
</protein>
<evidence type="ECO:0000256" key="2">
    <source>
        <dbReference type="ARBA" id="ARBA00023125"/>
    </source>
</evidence>
<feature type="domain" description="HTH araC/xylS-type" evidence="4">
    <location>
        <begin position="8"/>
        <end position="106"/>
    </location>
</feature>
<keyword evidence="3" id="KW-0804">Transcription</keyword>
<dbReference type="PROSITE" id="PS01124">
    <property type="entry name" value="HTH_ARAC_FAMILY_2"/>
    <property type="match status" value="1"/>
</dbReference>
<dbReference type="InterPro" id="IPR009057">
    <property type="entry name" value="Homeodomain-like_sf"/>
</dbReference>
<dbReference type="InterPro" id="IPR011256">
    <property type="entry name" value="Reg_factor_effector_dom_sf"/>
</dbReference>
<dbReference type="Pfam" id="PF14526">
    <property type="entry name" value="Cass2"/>
    <property type="match status" value="1"/>
</dbReference>
<dbReference type="EMBL" id="CP121687">
    <property type="protein sequence ID" value="WZL69956.1"/>
    <property type="molecule type" value="Genomic_DNA"/>
</dbReference>
<dbReference type="Pfam" id="PF12833">
    <property type="entry name" value="HTH_18"/>
    <property type="match status" value="1"/>
</dbReference>
<dbReference type="PROSITE" id="PS00041">
    <property type="entry name" value="HTH_ARAC_FAMILY_1"/>
    <property type="match status" value="1"/>
</dbReference>
<dbReference type="InterPro" id="IPR018062">
    <property type="entry name" value="HTH_AraC-typ_CS"/>
</dbReference>
<dbReference type="RefSeq" id="WP_341876919.1">
    <property type="nucleotide sequence ID" value="NZ_CP121687.1"/>
</dbReference>
<dbReference type="InterPro" id="IPR029441">
    <property type="entry name" value="Cass2"/>
</dbReference>
<dbReference type="SUPFAM" id="SSF55136">
    <property type="entry name" value="Probable bacterial effector-binding domain"/>
    <property type="match status" value="1"/>
</dbReference>
<dbReference type="Proteomes" id="UP001486565">
    <property type="component" value="Chromosome"/>
</dbReference>
<dbReference type="InterPro" id="IPR018060">
    <property type="entry name" value="HTH_AraC"/>
</dbReference>
<dbReference type="SMART" id="SM00342">
    <property type="entry name" value="HTH_ARAC"/>
    <property type="match status" value="1"/>
</dbReference>
<name>A0ABZ2Y5Q6_9FIRM</name>
<keyword evidence="1" id="KW-0805">Transcription regulation</keyword>
<dbReference type="PANTHER" id="PTHR47504:SF5">
    <property type="entry name" value="RIGHT ORIGIN-BINDING PROTEIN"/>
    <property type="match status" value="1"/>
</dbReference>
<dbReference type="Gene3D" id="3.20.80.10">
    <property type="entry name" value="Regulatory factor, effector binding domain"/>
    <property type="match status" value="1"/>
</dbReference>
<gene>
    <name evidence="5" type="ORF">QBE51_00045</name>
</gene>
<reference evidence="5 6" key="1">
    <citation type="submission" date="2023-03" db="EMBL/GenBank/DDBJ databases">
        <title>Novel Species.</title>
        <authorList>
            <person name="Ma S."/>
        </authorList>
    </citation>
    <scope>NUCLEOTIDE SEQUENCE [LARGE SCALE GENOMIC DNA]</scope>
    <source>
        <strain evidence="5 6">LIND6LT2</strain>
    </source>
</reference>
<keyword evidence="2" id="KW-0238">DNA-binding</keyword>
<dbReference type="InterPro" id="IPR050959">
    <property type="entry name" value="MarA-like"/>
</dbReference>
<sequence length="282" mass="32903">MNYFNVINDSIEFIESEIKNSISLDQLSERANISKYHLIRIFKALTGKTPKEYIDERKLTEAMKLIENHGWNIAEAAFEYGFESHEVFSRRFKNVYGLKPSEVKKGRGNINKFERIHVVERDFTNSNNKLFPSFTIKEQCEQKIIGRRILFNPYDTNQIQSITKFAEDFVEEYSQIKPLENLYGVVCSEGAGQEQMCYFSGTKTEESNQPFKMESISLPASDYAVFTYTGNMANIYDVIFADVCTTLTLTGMQFNKTTIDLYEFYNKDYHQTKKFNIYIPVR</sequence>
<dbReference type="Gene3D" id="1.10.10.60">
    <property type="entry name" value="Homeodomain-like"/>
    <property type="match status" value="2"/>
</dbReference>
<dbReference type="SMART" id="SM00871">
    <property type="entry name" value="AraC_E_bind"/>
    <property type="match status" value="1"/>
</dbReference>
<evidence type="ECO:0000256" key="1">
    <source>
        <dbReference type="ARBA" id="ARBA00023015"/>
    </source>
</evidence>
<proteinExistence type="predicted"/>
<dbReference type="SUPFAM" id="SSF46689">
    <property type="entry name" value="Homeodomain-like"/>
    <property type="match status" value="2"/>
</dbReference>
<evidence type="ECO:0000313" key="5">
    <source>
        <dbReference type="EMBL" id="WZL69956.1"/>
    </source>
</evidence>
<keyword evidence="6" id="KW-1185">Reference proteome</keyword>
<evidence type="ECO:0000313" key="6">
    <source>
        <dbReference type="Proteomes" id="UP001486565"/>
    </source>
</evidence>